<accession>A0AAF0CPQ0</accession>
<dbReference type="Pfam" id="PF10082">
    <property type="entry name" value="BBP2_2"/>
    <property type="match status" value="1"/>
</dbReference>
<dbReference type="AlphaFoldDB" id="A0AAF0CPQ0"/>
<feature type="signal peptide" evidence="1">
    <location>
        <begin position="1"/>
        <end position="22"/>
    </location>
</feature>
<proteinExistence type="predicted"/>
<organism evidence="2 3">
    <name type="scientific">Synoicihabitans lomoniglobus</name>
    <dbReference type="NCBI Taxonomy" id="2909285"/>
    <lineage>
        <taxon>Bacteria</taxon>
        <taxon>Pseudomonadati</taxon>
        <taxon>Verrucomicrobiota</taxon>
        <taxon>Opitutia</taxon>
        <taxon>Opitutales</taxon>
        <taxon>Opitutaceae</taxon>
        <taxon>Synoicihabitans</taxon>
    </lineage>
</organism>
<dbReference type="EMBL" id="CP119075">
    <property type="protein sequence ID" value="WED65769.1"/>
    <property type="molecule type" value="Genomic_DNA"/>
</dbReference>
<dbReference type="SUPFAM" id="SSF56935">
    <property type="entry name" value="Porins"/>
    <property type="match status" value="1"/>
</dbReference>
<keyword evidence="3" id="KW-1185">Reference proteome</keyword>
<keyword evidence="1" id="KW-0732">Signal</keyword>
<feature type="chain" id="PRO_5042083146" evidence="1">
    <location>
        <begin position="23"/>
        <end position="384"/>
    </location>
</feature>
<dbReference type="InterPro" id="IPR018759">
    <property type="entry name" value="BBP2_2"/>
</dbReference>
<name>A0AAF0CPQ0_9BACT</name>
<protein>
    <submittedName>
        <fullName evidence="2">Outer membrane beta-barrel protein</fullName>
    </submittedName>
</protein>
<reference evidence="2" key="1">
    <citation type="submission" date="2023-03" db="EMBL/GenBank/DDBJ databases">
        <title>Lomoglobus Profundus gen. nov., sp. nov., a novel member of the phylum Verrucomicrobia, isolated from deep-marine sediment of South China Sea.</title>
        <authorList>
            <person name="Ahmad T."/>
            <person name="Ishaq S.E."/>
            <person name="Wang F."/>
        </authorList>
    </citation>
    <scope>NUCLEOTIDE SEQUENCE</scope>
    <source>
        <strain evidence="2">LMO-M01</strain>
    </source>
</reference>
<evidence type="ECO:0000256" key="1">
    <source>
        <dbReference type="SAM" id="SignalP"/>
    </source>
</evidence>
<gene>
    <name evidence="2" type="ORF">PXH66_02775</name>
</gene>
<evidence type="ECO:0000313" key="3">
    <source>
        <dbReference type="Proteomes" id="UP001218638"/>
    </source>
</evidence>
<dbReference type="Proteomes" id="UP001218638">
    <property type="component" value="Chromosome"/>
</dbReference>
<evidence type="ECO:0000313" key="2">
    <source>
        <dbReference type="EMBL" id="WED65769.1"/>
    </source>
</evidence>
<dbReference type="RefSeq" id="WP_330930299.1">
    <property type="nucleotide sequence ID" value="NZ_CP119075.1"/>
</dbReference>
<dbReference type="KEGG" id="slom:PXH66_02775"/>
<sequence length="384" mass="41489">MNKIKLITAAFGAIIAGSSVHAAPFMAVGSSAELFVTAKATLEFNDNLTLGSDYVAPGATQPANPVRDDTVVRFAPGLSFEFGKNALVSGKFAYVETITRHSDNDDLDSELSDVSFNIQHKDEKSTTSAKASYRQMNQNTVDLRSPTLSGREVFNAGVNHEMEVTAKTSLGFGFNHTNTSYKKATFIDQLSTSIPVSAFYELTPKVDLSFNAQYREVDTDRAASNSDDWTYTVGARGDFTPKLSGSFKVGVVDRSIQAGGGRTSLALSSNFSYAYSPKTSFTFSAGNDFNTTGTGNAQENLDFAVGVSSKVSPDLTISSRVSVRELDNFTKPSDTFYAGSLSAEYVVNAYWQLRGAFNYQENQGGTAGSDFDNKVFSFSALLRY</sequence>